<proteinExistence type="predicted"/>
<organism evidence="2 3">
    <name type="scientific">Bosea spartocytisi</name>
    <dbReference type="NCBI Taxonomy" id="2773451"/>
    <lineage>
        <taxon>Bacteria</taxon>
        <taxon>Pseudomonadati</taxon>
        <taxon>Pseudomonadota</taxon>
        <taxon>Alphaproteobacteria</taxon>
        <taxon>Hyphomicrobiales</taxon>
        <taxon>Boseaceae</taxon>
        <taxon>Bosea</taxon>
    </lineage>
</organism>
<reference evidence="2" key="1">
    <citation type="submission" date="2020-09" db="EMBL/GenBank/DDBJ databases">
        <title>Bosea spartocytisi sp. nov. a root nodule endophyte of Spartocytisus supranubius in the high mountain ecosystem fo the Teide National Park (Canary Islands, Spain).</title>
        <authorList>
            <person name="Pulido-Suarez L."/>
            <person name="Peix A."/>
            <person name="Igual J.M."/>
            <person name="Socas-Perez N."/>
            <person name="Velazquez E."/>
            <person name="Flores-Felix J.D."/>
            <person name="Leon-Barrios M."/>
        </authorList>
    </citation>
    <scope>NUCLEOTIDE SEQUENCE</scope>
    <source>
        <strain evidence="2">SSUT16</strain>
    </source>
</reference>
<accession>A0A927EBU4</accession>
<gene>
    <name evidence="2" type="ORF">IED13_12155</name>
</gene>
<comment type="caution">
    <text evidence="2">The sequence shown here is derived from an EMBL/GenBank/DDBJ whole genome shotgun (WGS) entry which is preliminary data.</text>
</comment>
<evidence type="ECO:0000313" key="3">
    <source>
        <dbReference type="Proteomes" id="UP000619295"/>
    </source>
</evidence>
<dbReference type="Proteomes" id="UP000619295">
    <property type="component" value="Unassembled WGS sequence"/>
</dbReference>
<dbReference type="AlphaFoldDB" id="A0A927EBU4"/>
<feature type="region of interest" description="Disordered" evidence="1">
    <location>
        <begin position="1"/>
        <end position="42"/>
    </location>
</feature>
<evidence type="ECO:0000313" key="2">
    <source>
        <dbReference type="EMBL" id="MBD3846451.1"/>
    </source>
</evidence>
<dbReference type="RefSeq" id="WP_191124312.1">
    <property type="nucleotide sequence ID" value="NZ_JACXWY010000006.1"/>
</dbReference>
<sequence length="113" mass="11934">MSVAISSRSPAPASTFPLGTRSTSTAATEADGKAGDASASSSVKADFLKFARMSPEERVQQAVLSKLGMTEEQFNKLDAKAKGDVLAKVRDEILRQMDTKGGRRTGTVADIKV</sequence>
<keyword evidence="3" id="KW-1185">Reference proteome</keyword>
<name>A0A927EBU4_9HYPH</name>
<protein>
    <submittedName>
        <fullName evidence="2">Uncharacterized protein</fullName>
    </submittedName>
</protein>
<evidence type="ECO:0000256" key="1">
    <source>
        <dbReference type="SAM" id="MobiDB-lite"/>
    </source>
</evidence>
<dbReference type="EMBL" id="JACXWY010000006">
    <property type="protein sequence ID" value="MBD3846451.1"/>
    <property type="molecule type" value="Genomic_DNA"/>
</dbReference>